<comment type="function">
    <text evidence="1">Neddylation of cullins play an essential role in the regulation of SCF-type complexes activity.</text>
</comment>
<protein>
    <recommendedName>
        <fullName evidence="1">Defective in cullin neddylation protein</fullName>
    </recommendedName>
</protein>
<dbReference type="Pfam" id="PF03556">
    <property type="entry name" value="Cullin_binding"/>
    <property type="match status" value="1"/>
</dbReference>
<dbReference type="HOGENOM" id="CLU_047042_1_2_1"/>
<dbReference type="PANTHER" id="PTHR12281">
    <property type="entry name" value="RP42 RELATED"/>
    <property type="match status" value="1"/>
</dbReference>
<sequence length="157" mass="17916">MAYLTSLGLNPESGEIFVALELVQAPNFGEITRKGFVDGWKDTGYTFVAGKEADQRSMSLENAIEFWRVLFAPPGRPWQSSSRNWLDLWISFLQEKWTRSVNRDMWNQTLEFATKSMEDDTLGFWTADGAWPSVIDDFVAWCRTNGIGLKDAMQTDS</sequence>
<dbReference type="GO" id="GO:0097602">
    <property type="term" value="F:cullin family protein binding"/>
    <property type="evidence" value="ECO:0007669"/>
    <property type="project" value="TreeGrafter"/>
</dbReference>
<dbReference type="AlphaFoldDB" id="F0XL79"/>
<dbReference type="OrthoDB" id="27198at2759"/>
<evidence type="ECO:0000259" key="2">
    <source>
        <dbReference type="PROSITE" id="PS51229"/>
    </source>
</evidence>
<dbReference type="EMBL" id="GL629789">
    <property type="protein sequence ID" value="EFX01562.1"/>
    <property type="molecule type" value="Genomic_DNA"/>
</dbReference>
<feature type="domain" description="DCUN1" evidence="2">
    <location>
        <begin position="1"/>
        <end position="143"/>
    </location>
</feature>
<dbReference type="PANTHER" id="PTHR12281:SF31">
    <property type="entry name" value="DCN1-LIKE PROTEIN 3"/>
    <property type="match status" value="1"/>
</dbReference>
<proteinExistence type="predicted"/>
<dbReference type="STRING" id="655863.F0XL79"/>
<keyword evidence="4" id="KW-1185">Reference proteome</keyword>
<evidence type="ECO:0000313" key="3">
    <source>
        <dbReference type="EMBL" id="EFX01562.1"/>
    </source>
</evidence>
<reference evidence="3 4" key="1">
    <citation type="journal article" date="2011" name="Proc. Natl. Acad. Sci. U.S.A.">
        <title>Genome and transcriptome analyses of the mountain pine beetle-fungal symbiont Grosmannia clavigera, a lodgepole pine pathogen.</title>
        <authorList>
            <person name="DiGuistini S."/>
            <person name="Wang Y."/>
            <person name="Liao N.Y."/>
            <person name="Taylor G."/>
            <person name="Tanguay P."/>
            <person name="Feau N."/>
            <person name="Henrissat B."/>
            <person name="Chan S.K."/>
            <person name="Hesse-Orce U."/>
            <person name="Alamouti S.M."/>
            <person name="Tsui C.K.M."/>
            <person name="Docking R.T."/>
            <person name="Levasseur A."/>
            <person name="Haridas S."/>
            <person name="Robertson G."/>
            <person name="Birol I."/>
            <person name="Holt R.A."/>
            <person name="Marra M.A."/>
            <person name="Hamelin R.C."/>
            <person name="Hirst M."/>
            <person name="Jones S.J.M."/>
            <person name="Bohlmann J."/>
            <person name="Breuil C."/>
        </authorList>
    </citation>
    <scope>NUCLEOTIDE SEQUENCE [LARGE SCALE GENOMIC DNA]</scope>
    <source>
        <strain evidence="4">kw1407 / UAMH 11150</strain>
    </source>
</reference>
<evidence type="ECO:0000256" key="1">
    <source>
        <dbReference type="RuleBase" id="RU410713"/>
    </source>
</evidence>
<dbReference type="InParanoid" id="F0XL79"/>
<dbReference type="GeneID" id="25974674"/>
<dbReference type="InterPro" id="IPR014764">
    <property type="entry name" value="DCN-prot"/>
</dbReference>
<dbReference type="PROSITE" id="PS51229">
    <property type="entry name" value="DCUN1"/>
    <property type="match status" value="1"/>
</dbReference>
<dbReference type="GO" id="GO:0000151">
    <property type="term" value="C:ubiquitin ligase complex"/>
    <property type="evidence" value="ECO:0007669"/>
    <property type="project" value="TreeGrafter"/>
</dbReference>
<dbReference type="InterPro" id="IPR042460">
    <property type="entry name" value="DCN1-like_PONY"/>
</dbReference>
<dbReference type="Gene3D" id="1.10.238.200">
    <property type="entry name" value="Cullin, PONY binding domain"/>
    <property type="match status" value="1"/>
</dbReference>
<dbReference type="GO" id="GO:0045116">
    <property type="term" value="P:protein neddylation"/>
    <property type="evidence" value="ECO:0007669"/>
    <property type="project" value="TreeGrafter"/>
</dbReference>
<dbReference type="eggNOG" id="KOG3077">
    <property type="taxonomic scope" value="Eukaryota"/>
</dbReference>
<gene>
    <name evidence="3" type="ORF">CMQ_1760</name>
</gene>
<dbReference type="GO" id="GO:0031624">
    <property type="term" value="F:ubiquitin conjugating enzyme binding"/>
    <property type="evidence" value="ECO:0007669"/>
    <property type="project" value="TreeGrafter"/>
</dbReference>
<dbReference type="InterPro" id="IPR005176">
    <property type="entry name" value="PONY_dom"/>
</dbReference>
<dbReference type="GO" id="GO:0032182">
    <property type="term" value="F:ubiquitin-like protein binding"/>
    <property type="evidence" value="ECO:0007669"/>
    <property type="project" value="TreeGrafter"/>
</dbReference>
<dbReference type="RefSeq" id="XP_014171044.1">
    <property type="nucleotide sequence ID" value="XM_014315569.1"/>
</dbReference>
<evidence type="ECO:0000313" key="4">
    <source>
        <dbReference type="Proteomes" id="UP000007796"/>
    </source>
</evidence>
<organism evidence="4">
    <name type="scientific">Grosmannia clavigera (strain kw1407 / UAMH 11150)</name>
    <name type="common">Blue stain fungus</name>
    <name type="synonym">Graphiocladiella clavigera</name>
    <dbReference type="NCBI Taxonomy" id="655863"/>
    <lineage>
        <taxon>Eukaryota</taxon>
        <taxon>Fungi</taxon>
        <taxon>Dikarya</taxon>
        <taxon>Ascomycota</taxon>
        <taxon>Pezizomycotina</taxon>
        <taxon>Sordariomycetes</taxon>
        <taxon>Sordariomycetidae</taxon>
        <taxon>Ophiostomatales</taxon>
        <taxon>Ophiostomataceae</taxon>
        <taxon>Leptographium</taxon>
    </lineage>
</organism>
<dbReference type="Gene3D" id="1.10.238.10">
    <property type="entry name" value="EF-hand"/>
    <property type="match status" value="1"/>
</dbReference>
<dbReference type="Proteomes" id="UP000007796">
    <property type="component" value="Unassembled WGS sequence"/>
</dbReference>
<accession>F0XL79</accession>
<name>F0XL79_GROCL</name>